<dbReference type="HOGENOM" id="CLU_1074242_0_0_1"/>
<feature type="compositionally biased region" description="Basic and acidic residues" evidence="1">
    <location>
        <begin position="103"/>
        <end position="131"/>
    </location>
</feature>
<sequence>MPTSRAMPSGVRDGRPGSGCSSVDASCRWLSGTDVLGVSLHVQEHVSDFKEYVTDVNERVSDVNEHVSDVSEPLALHPHRSCSTLVLPVLISSFPPMEYDPISARRDPPLTRRDSPLTRRDSPLTRRDTLLTRRSRRQRIPQRAPPHSVSTFLLPHTTRLVLLAGITPVLPAGIISVARALGSSRGALLRLLTWRTLEAPHEPCNARHSAQEPRPVPAVEVFTTCPGSVTTCPGSFTTCPGSFAATAASTTFKHNLLQK</sequence>
<accession>D8QFT4</accession>
<gene>
    <name evidence="2" type="ORF">SCHCODRAFT_112726</name>
</gene>
<dbReference type="Proteomes" id="UP000007431">
    <property type="component" value="Unassembled WGS sequence"/>
</dbReference>
<dbReference type="InParanoid" id="D8QFT4"/>
<feature type="non-terminal residue" evidence="2">
    <location>
        <position position="259"/>
    </location>
</feature>
<feature type="region of interest" description="Disordered" evidence="1">
    <location>
        <begin position="1"/>
        <end position="21"/>
    </location>
</feature>
<proteinExistence type="predicted"/>
<evidence type="ECO:0000256" key="1">
    <source>
        <dbReference type="SAM" id="MobiDB-lite"/>
    </source>
</evidence>
<feature type="region of interest" description="Disordered" evidence="1">
    <location>
        <begin position="101"/>
        <end position="148"/>
    </location>
</feature>
<dbReference type="AlphaFoldDB" id="D8QFT4"/>
<dbReference type="EMBL" id="GL377311">
    <property type="protein sequence ID" value="EFI93468.1"/>
    <property type="molecule type" value="Genomic_DNA"/>
</dbReference>
<name>D8QFT4_SCHCM</name>
<evidence type="ECO:0000313" key="2">
    <source>
        <dbReference type="EMBL" id="EFI93468.1"/>
    </source>
</evidence>
<reference evidence="2 3" key="1">
    <citation type="journal article" date="2010" name="Nat. Biotechnol.">
        <title>Genome sequence of the model mushroom Schizophyllum commune.</title>
        <authorList>
            <person name="Ohm R.A."/>
            <person name="de Jong J.F."/>
            <person name="Lugones L.G."/>
            <person name="Aerts A."/>
            <person name="Kothe E."/>
            <person name="Stajich J.E."/>
            <person name="de Vries R.P."/>
            <person name="Record E."/>
            <person name="Levasseur A."/>
            <person name="Baker S.E."/>
            <person name="Bartholomew K.A."/>
            <person name="Coutinho P.M."/>
            <person name="Erdmann S."/>
            <person name="Fowler T.J."/>
            <person name="Gathman A.C."/>
            <person name="Lombard V."/>
            <person name="Henrissat B."/>
            <person name="Knabe N."/>
            <person name="Kuees U."/>
            <person name="Lilly W.W."/>
            <person name="Lindquist E."/>
            <person name="Lucas S."/>
            <person name="Magnuson J.K."/>
            <person name="Piumi F."/>
            <person name="Raudaskoski M."/>
            <person name="Salamov A."/>
            <person name="Schmutz J."/>
            <person name="Schwarze F.W.M.R."/>
            <person name="vanKuyk P.A."/>
            <person name="Horton J.S."/>
            <person name="Grigoriev I.V."/>
            <person name="Woesten H.A.B."/>
        </authorList>
    </citation>
    <scope>NUCLEOTIDE SEQUENCE [LARGE SCALE GENOMIC DNA]</scope>
    <source>
        <strain evidence="3">H4-8 / FGSC 9210</strain>
    </source>
</reference>
<organism evidence="3">
    <name type="scientific">Schizophyllum commune (strain H4-8 / FGSC 9210)</name>
    <name type="common">Split gill fungus</name>
    <dbReference type="NCBI Taxonomy" id="578458"/>
    <lineage>
        <taxon>Eukaryota</taxon>
        <taxon>Fungi</taxon>
        <taxon>Dikarya</taxon>
        <taxon>Basidiomycota</taxon>
        <taxon>Agaricomycotina</taxon>
        <taxon>Agaricomycetes</taxon>
        <taxon>Agaricomycetidae</taxon>
        <taxon>Agaricales</taxon>
        <taxon>Schizophyllaceae</taxon>
        <taxon>Schizophyllum</taxon>
    </lineage>
</organism>
<keyword evidence="3" id="KW-1185">Reference proteome</keyword>
<evidence type="ECO:0000313" key="3">
    <source>
        <dbReference type="Proteomes" id="UP000007431"/>
    </source>
</evidence>
<dbReference type="VEuPathDB" id="FungiDB:SCHCODRAFT_02553066"/>
<protein>
    <submittedName>
        <fullName evidence="2">Uncharacterized protein</fullName>
    </submittedName>
</protein>